<dbReference type="EMBL" id="CP014245">
    <property type="protein sequence ID" value="AMD21285.1"/>
    <property type="molecule type" value="Genomic_DNA"/>
</dbReference>
<gene>
    <name evidence="3" type="ORF">AW171_hschr53227</name>
</gene>
<sequence length="144" mass="16318">MDLATRDEGLYRARWAIFVIWILVILFCIFLINLRRRRRGQLPIIGTAWLAPPSYGQSQRQYNRPADDPTAIPVPEYTAQPNSNVDMGFYDNTGKFHPAEGSVPKPEPVATVNTTYYNQTAGPINNNEPSHNLPQTTVPRQNHV</sequence>
<dbReference type="RefSeq" id="XP_017988281.1">
    <property type="nucleotide sequence ID" value="XM_018132792.1"/>
</dbReference>
<evidence type="ECO:0000256" key="1">
    <source>
        <dbReference type="SAM" id="MobiDB-lite"/>
    </source>
</evidence>
<reference evidence="3 4" key="1">
    <citation type="submission" date="2016-01" db="EMBL/GenBank/DDBJ databases">
        <title>Genome sequence of the yeast Holleya sinecauda.</title>
        <authorList>
            <person name="Dietrich F.S."/>
        </authorList>
    </citation>
    <scope>NUCLEOTIDE SEQUENCE [LARGE SCALE GENOMIC DNA]</scope>
    <source>
        <strain evidence="3 4">ATCC 58844</strain>
    </source>
</reference>
<organism evidence="3 4">
    <name type="scientific">Eremothecium sinecaudum</name>
    <dbReference type="NCBI Taxonomy" id="45286"/>
    <lineage>
        <taxon>Eukaryota</taxon>
        <taxon>Fungi</taxon>
        <taxon>Dikarya</taxon>
        <taxon>Ascomycota</taxon>
        <taxon>Saccharomycotina</taxon>
        <taxon>Saccharomycetes</taxon>
        <taxon>Saccharomycetales</taxon>
        <taxon>Saccharomycetaceae</taxon>
        <taxon>Eremothecium</taxon>
    </lineage>
</organism>
<keyword evidence="2" id="KW-1133">Transmembrane helix</keyword>
<protein>
    <submittedName>
        <fullName evidence="3">HER006Wp</fullName>
    </submittedName>
</protein>
<feature type="transmembrane region" description="Helical" evidence="2">
    <location>
        <begin position="15"/>
        <end position="34"/>
    </location>
</feature>
<evidence type="ECO:0000313" key="3">
    <source>
        <dbReference type="EMBL" id="AMD21285.1"/>
    </source>
</evidence>
<feature type="region of interest" description="Disordered" evidence="1">
    <location>
        <begin position="54"/>
        <end position="91"/>
    </location>
</feature>
<name>A0A120K2E3_9SACH</name>
<dbReference type="GO" id="GO:0016192">
    <property type="term" value="P:vesicle-mediated transport"/>
    <property type="evidence" value="ECO:0007669"/>
    <property type="project" value="TreeGrafter"/>
</dbReference>
<accession>A0A120K2E3</accession>
<dbReference type="InterPro" id="IPR020999">
    <property type="entry name" value="Chitin_synth_reg_RCR"/>
</dbReference>
<dbReference type="AlphaFoldDB" id="A0A120K2E3"/>
<evidence type="ECO:0000313" key="4">
    <source>
        <dbReference type="Proteomes" id="UP000243052"/>
    </source>
</evidence>
<keyword evidence="2" id="KW-0812">Transmembrane</keyword>
<proteinExistence type="predicted"/>
<dbReference type="GeneID" id="28724566"/>
<dbReference type="Proteomes" id="UP000243052">
    <property type="component" value="Chromosome v"/>
</dbReference>
<dbReference type="PANTHER" id="PTHR28187:SF1">
    <property type="entry name" value="PROTEIN RCR1-RELATED"/>
    <property type="match status" value="1"/>
</dbReference>
<dbReference type="Pfam" id="PF12273">
    <property type="entry name" value="RCR"/>
    <property type="match status" value="1"/>
</dbReference>
<dbReference type="PANTHER" id="PTHR28187">
    <property type="entry name" value="PROTEIN RCR1-RELATED"/>
    <property type="match status" value="1"/>
</dbReference>
<evidence type="ECO:0000256" key="2">
    <source>
        <dbReference type="SAM" id="Phobius"/>
    </source>
</evidence>
<feature type="region of interest" description="Disordered" evidence="1">
    <location>
        <begin position="118"/>
        <end position="144"/>
    </location>
</feature>
<keyword evidence="2" id="KW-0472">Membrane</keyword>
<dbReference type="OrthoDB" id="4088875at2759"/>
<keyword evidence="4" id="KW-1185">Reference proteome</keyword>